<dbReference type="SUPFAM" id="SSF48576">
    <property type="entry name" value="Terpenoid synthases"/>
    <property type="match status" value="1"/>
</dbReference>
<dbReference type="OMA" id="NHINSMI"/>
<evidence type="ECO:0000259" key="4">
    <source>
        <dbReference type="Pfam" id="PF01397"/>
    </source>
</evidence>
<dbReference type="GO" id="GO:0010333">
    <property type="term" value="F:terpene synthase activity"/>
    <property type="evidence" value="ECO:0007669"/>
    <property type="project" value="InterPro"/>
</dbReference>
<dbReference type="PANTHER" id="PTHR31225:SF9">
    <property type="entry name" value="TERPENE SYNTHASE 10"/>
    <property type="match status" value="1"/>
</dbReference>
<accession>A0A2R6P2N4</accession>
<comment type="cofactor">
    <cofactor evidence="1">
        <name>Mg(2+)</name>
        <dbReference type="ChEBI" id="CHEBI:18420"/>
    </cofactor>
</comment>
<dbReference type="InterPro" id="IPR008930">
    <property type="entry name" value="Terpenoid_cyclase/PrenylTrfase"/>
</dbReference>
<organism evidence="6 7">
    <name type="scientific">Actinidia chinensis var. chinensis</name>
    <name type="common">Chinese soft-hair kiwi</name>
    <dbReference type="NCBI Taxonomy" id="1590841"/>
    <lineage>
        <taxon>Eukaryota</taxon>
        <taxon>Viridiplantae</taxon>
        <taxon>Streptophyta</taxon>
        <taxon>Embryophyta</taxon>
        <taxon>Tracheophyta</taxon>
        <taxon>Spermatophyta</taxon>
        <taxon>Magnoliopsida</taxon>
        <taxon>eudicotyledons</taxon>
        <taxon>Gunneridae</taxon>
        <taxon>Pentapetalae</taxon>
        <taxon>asterids</taxon>
        <taxon>Ericales</taxon>
        <taxon>Actinidiaceae</taxon>
        <taxon>Actinidia</taxon>
    </lineage>
</organism>
<reference evidence="6 7" key="1">
    <citation type="submission" date="2017-07" db="EMBL/GenBank/DDBJ databases">
        <title>An improved, manually edited Actinidia chinensis var. chinensis (kiwifruit) genome highlights the challenges associated with draft genomes and gene prediction in plants.</title>
        <authorList>
            <person name="Pilkington S."/>
            <person name="Crowhurst R."/>
            <person name="Hilario E."/>
            <person name="Nardozza S."/>
            <person name="Fraser L."/>
            <person name="Peng Y."/>
            <person name="Gunaseelan K."/>
            <person name="Simpson R."/>
            <person name="Tahir J."/>
            <person name="Deroles S."/>
            <person name="Templeton K."/>
            <person name="Luo Z."/>
            <person name="Davy M."/>
            <person name="Cheng C."/>
            <person name="Mcneilage M."/>
            <person name="Scaglione D."/>
            <person name="Liu Y."/>
            <person name="Zhang Q."/>
            <person name="Datson P."/>
            <person name="De Silva N."/>
            <person name="Gardiner S."/>
            <person name="Bassett H."/>
            <person name="Chagne D."/>
            <person name="Mccallum J."/>
            <person name="Dzierzon H."/>
            <person name="Deng C."/>
            <person name="Wang Y.-Y."/>
            <person name="Barron N."/>
            <person name="Manako K."/>
            <person name="Bowen J."/>
            <person name="Foster T."/>
            <person name="Erridge Z."/>
            <person name="Tiffin H."/>
            <person name="Waite C."/>
            <person name="Davies K."/>
            <person name="Grierson E."/>
            <person name="Laing W."/>
            <person name="Kirk R."/>
            <person name="Chen X."/>
            <person name="Wood M."/>
            <person name="Montefiori M."/>
            <person name="Brummell D."/>
            <person name="Schwinn K."/>
            <person name="Catanach A."/>
            <person name="Fullerton C."/>
            <person name="Li D."/>
            <person name="Meiyalaghan S."/>
            <person name="Nieuwenhuizen N."/>
            <person name="Read N."/>
            <person name="Prakash R."/>
            <person name="Hunter D."/>
            <person name="Zhang H."/>
            <person name="Mckenzie M."/>
            <person name="Knabel M."/>
            <person name="Harris A."/>
            <person name="Allan A."/>
            <person name="Chen A."/>
            <person name="Janssen B."/>
            <person name="Plunkett B."/>
            <person name="Dwamena C."/>
            <person name="Voogd C."/>
            <person name="Leif D."/>
            <person name="Lafferty D."/>
            <person name="Souleyre E."/>
            <person name="Varkonyi-Gasic E."/>
            <person name="Gambi F."/>
            <person name="Hanley J."/>
            <person name="Yao J.-L."/>
            <person name="Cheung J."/>
            <person name="David K."/>
            <person name="Warren B."/>
            <person name="Marsh K."/>
            <person name="Snowden K."/>
            <person name="Lin-Wang K."/>
            <person name="Brian L."/>
            <person name="Martinez-Sanchez M."/>
            <person name="Wang M."/>
            <person name="Ileperuma N."/>
            <person name="Macnee N."/>
            <person name="Campin R."/>
            <person name="Mcatee P."/>
            <person name="Drummond R."/>
            <person name="Espley R."/>
            <person name="Ireland H."/>
            <person name="Wu R."/>
            <person name="Atkinson R."/>
            <person name="Karunairetnam S."/>
            <person name="Bulley S."/>
            <person name="Chunkath S."/>
            <person name="Hanley Z."/>
            <person name="Storey R."/>
            <person name="Thrimawithana A."/>
            <person name="Thomson S."/>
            <person name="David C."/>
            <person name="Testolin R."/>
        </authorList>
    </citation>
    <scope>NUCLEOTIDE SEQUENCE [LARGE SCALE GENOMIC DNA]</scope>
    <source>
        <strain evidence="7">cv. Red5</strain>
        <tissue evidence="6">Young leaf</tissue>
    </source>
</reference>
<dbReference type="InParanoid" id="A0A2R6P2N4"/>
<dbReference type="FunFam" id="1.50.10.130:FF:000001">
    <property type="entry name" value="Isoprene synthase, chloroplastic"/>
    <property type="match status" value="1"/>
</dbReference>
<evidence type="ECO:0000313" key="7">
    <source>
        <dbReference type="Proteomes" id="UP000241394"/>
    </source>
</evidence>
<dbReference type="SFLD" id="SFLDG01014">
    <property type="entry name" value="Terpene_Cyclase_Like_1_N-term"/>
    <property type="match status" value="1"/>
</dbReference>
<dbReference type="InterPro" id="IPR034741">
    <property type="entry name" value="Terpene_cyclase-like_1_C"/>
</dbReference>
<feature type="domain" description="Terpene synthase metal-binding" evidence="5">
    <location>
        <begin position="314"/>
        <end position="550"/>
    </location>
</feature>
<dbReference type="InterPro" id="IPR050148">
    <property type="entry name" value="Terpene_synthase-like"/>
</dbReference>
<dbReference type="GO" id="GO:0000287">
    <property type="term" value="F:magnesium ion binding"/>
    <property type="evidence" value="ECO:0007669"/>
    <property type="project" value="InterPro"/>
</dbReference>
<dbReference type="EMBL" id="NKQK01000029">
    <property type="protein sequence ID" value="PSR84546.1"/>
    <property type="molecule type" value="Genomic_DNA"/>
</dbReference>
<evidence type="ECO:0000256" key="2">
    <source>
        <dbReference type="ARBA" id="ARBA00022723"/>
    </source>
</evidence>
<dbReference type="Gene3D" id="1.50.10.130">
    <property type="entry name" value="Terpene synthase, N-terminal domain"/>
    <property type="match status" value="1"/>
</dbReference>
<evidence type="ECO:0000313" key="6">
    <source>
        <dbReference type="EMBL" id="PSR84546.1"/>
    </source>
</evidence>
<dbReference type="FunFam" id="1.10.600.10:FF:000007">
    <property type="entry name" value="Isoprene synthase, chloroplastic"/>
    <property type="match status" value="1"/>
</dbReference>
<dbReference type="OrthoDB" id="1936865at2759"/>
<keyword evidence="7" id="KW-1185">Reference proteome</keyword>
<dbReference type="SUPFAM" id="SSF48239">
    <property type="entry name" value="Terpenoid cyclases/Protein prenyltransferases"/>
    <property type="match status" value="1"/>
</dbReference>
<evidence type="ECO:0000256" key="3">
    <source>
        <dbReference type="ARBA" id="ARBA00022842"/>
    </source>
</evidence>
<sequence length="609" mass="70402">MVMLYNCRLSHTVSQTIMAICYKNIKGMALALGFAAPYPFHTSTRLQSKSPALQVKSIHGRVTDTNRSMAVRRSANYQPPIWDYDYVQSLSSKYAGDMYAKQAAKLKEDVKIMLDKVVDPLDGLELIDDLQRLGVFYHFEGEIKRVLESIYNNKCGKWNNDDLHATALKFRLLRQHGYNIPQEVFNNFKDETGNFKACLCEDIKGMLYLYEASYFSVDNESILEEARDFTTKSLKQSLKKGIDQDLAILVSHALELPLHWRVQRLEARWFIDVYERRPNLSPTLLQLAKLDFNMVQATHQEDLKHMSRWWRQRGLGQKLSFARDRLMENFLWTVGLDFKPHFSRLRKEITIVNSLVTIIDDVYDVYGTLDELELFTNAVERWDLSEMEQLPAYMKICFFALFNSINDMGYDTLKDQGVHIIPYLQKMWADLCKSYLMEAKWYYTGYAPSFKEYMNNAWISISASVVLAHAYVLCTNPIVKEGLECVEKHPNLIRWTATILRLADDLGTSTDEMERGDIPKSIQCYMHETGASEEDAREHMKYLIGEAWKKMNEAQVEDGSLFSRAFIEVAENLARMAQCMYQYEDGHGAQGGETVDRVLSLLINPIPLT</sequence>
<gene>
    <name evidence="6" type="ORF">CEY00_Acc32631</name>
</gene>
<name>A0A2R6P2N4_ACTCC</name>
<dbReference type="InterPro" id="IPR005630">
    <property type="entry name" value="Terpene_synthase_metal-bd"/>
</dbReference>
<dbReference type="Pfam" id="PF03936">
    <property type="entry name" value="Terpene_synth_C"/>
    <property type="match status" value="1"/>
</dbReference>
<dbReference type="PANTHER" id="PTHR31225">
    <property type="entry name" value="OS04G0344100 PROTEIN-RELATED"/>
    <property type="match status" value="1"/>
</dbReference>
<dbReference type="InterPro" id="IPR044814">
    <property type="entry name" value="Terpene_cyclase_plant_C1"/>
</dbReference>
<dbReference type="InterPro" id="IPR008949">
    <property type="entry name" value="Isoprenoid_synthase_dom_sf"/>
</dbReference>
<proteinExistence type="predicted"/>
<dbReference type="CDD" id="cd00684">
    <property type="entry name" value="Terpene_cyclase_plant_C1"/>
    <property type="match status" value="1"/>
</dbReference>
<dbReference type="AlphaFoldDB" id="A0A2R6P2N4"/>
<comment type="caution">
    <text evidence="6">The sequence shown here is derived from an EMBL/GenBank/DDBJ whole genome shotgun (WGS) entry which is preliminary data.</text>
</comment>
<dbReference type="Proteomes" id="UP000241394">
    <property type="component" value="Chromosome LG29"/>
</dbReference>
<dbReference type="SFLD" id="SFLDG01019">
    <property type="entry name" value="Terpene_Cyclase_Like_1_C_Termi"/>
    <property type="match status" value="1"/>
</dbReference>
<feature type="domain" description="Terpene synthase N-terminal" evidence="4">
    <location>
        <begin position="81"/>
        <end position="254"/>
    </location>
</feature>
<protein>
    <submittedName>
        <fullName evidence="6">(-)-alpha-terpineol synthase</fullName>
    </submittedName>
</protein>
<dbReference type="Pfam" id="PF01397">
    <property type="entry name" value="Terpene_synth"/>
    <property type="match status" value="1"/>
</dbReference>
<dbReference type="FunCoup" id="A0A2R6P2N4">
    <property type="interactions" value="312"/>
</dbReference>
<dbReference type="STRING" id="1590841.A0A2R6P2N4"/>
<evidence type="ECO:0000256" key="1">
    <source>
        <dbReference type="ARBA" id="ARBA00001946"/>
    </source>
</evidence>
<dbReference type="GO" id="GO:0016102">
    <property type="term" value="P:diterpenoid biosynthetic process"/>
    <property type="evidence" value="ECO:0007669"/>
    <property type="project" value="InterPro"/>
</dbReference>
<evidence type="ECO:0000259" key="5">
    <source>
        <dbReference type="Pfam" id="PF03936"/>
    </source>
</evidence>
<keyword evidence="3" id="KW-0460">Magnesium</keyword>
<dbReference type="InterPro" id="IPR036965">
    <property type="entry name" value="Terpene_synth_N_sf"/>
</dbReference>
<dbReference type="InterPro" id="IPR001906">
    <property type="entry name" value="Terpene_synth_N"/>
</dbReference>
<dbReference type="Gramene" id="PSR84546">
    <property type="protein sequence ID" value="PSR84546"/>
    <property type="gene ID" value="CEY00_Acc32631"/>
</dbReference>
<keyword evidence="2" id="KW-0479">Metal-binding</keyword>
<reference evidence="7" key="2">
    <citation type="journal article" date="2018" name="BMC Genomics">
        <title>A manually annotated Actinidia chinensis var. chinensis (kiwifruit) genome highlights the challenges associated with draft genomes and gene prediction in plants.</title>
        <authorList>
            <person name="Pilkington S.M."/>
            <person name="Crowhurst R."/>
            <person name="Hilario E."/>
            <person name="Nardozza S."/>
            <person name="Fraser L."/>
            <person name="Peng Y."/>
            <person name="Gunaseelan K."/>
            <person name="Simpson R."/>
            <person name="Tahir J."/>
            <person name="Deroles S.C."/>
            <person name="Templeton K."/>
            <person name="Luo Z."/>
            <person name="Davy M."/>
            <person name="Cheng C."/>
            <person name="McNeilage M."/>
            <person name="Scaglione D."/>
            <person name="Liu Y."/>
            <person name="Zhang Q."/>
            <person name="Datson P."/>
            <person name="De Silva N."/>
            <person name="Gardiner S.E."/>
            <person name="Bassett H."/>
            <person name="Chagne D."/>
            <person name="McCallum J."/>
            <person name="Dzierzon H."/>
            <person name="Deng C."/>
            <person name="Wang Y.Y."/>
            <person name="Barron L."/>
            <person name="Manako K."/>
            <person name="Bowen J."/>
            <person name="Foster T.M."/>
            <person name="Erridge Z.A."/>
            <person name="Tiffin H."/>
            <person name="Waite C.N."/>
            <person name="Davies K.M."/>
            <person name="Grierson E.P."/>
            <person name="Laing W.A."/>
            <person name="Kirk R."/>
            <person name="Chen X."/>
            <person name="Wood M."/>
            <person name="Montefiori M."/>
            <person name="Brummell D.A."/>
            <person name="Schwinn K.E."/>
            <person name="Catanach A."/>
            <person name="Fullerton C."/>
            <person name="Li D."/>
            <person name="Meiyalaghan S."/>
            <person name="Nieuwenhuizen N."/>
            <person name="Read N."/>
            <person name="Prakash R."/>
            <person name="Hunter D."/>
            <person name="Zhang H."/>
            <person name="McKenzie M."/>
            <person name="Knabel M."/>
            <person name="Harris A."/>
            <person name="Allan A.C."/>
            <person name="Gleave A."/>
            <person name="Chen A."/>
            <person name="Janssen B.J."/>
            <person name="Plunkett B."/>
            <person name="Ampomah-Dwamena C."/>
            <person name="Voogd C."/>
            <person name="Leif D."/>
            <person name="Lafferty D."/>
            <person name="Souleyre E.J.F."/>
            <person name="Varkonyi-Gasic E."/>
            <person name="Gambi F."/>
            <person name="Hanley J."/>
            <person name="Yao J.L."/>
            <person name="Cheung J."/>
            <person name="David K.M."/>
            <person name="Warren B."/>
            <person name="Marsh K."/>
            <person name="Snowden K.C."/>
            <person name="Lin-Wang K."/>
            <person name="Brian L."/>
            <person name="Martinez-Sanchez M."/>
            <person name="Wang M."/>
            <person name="Ileperuma N."/>
            <person name="Macnee N."/>
            <person name="Campin R."/>
            <person name="McAtee P."/>
            <person name="Drummond R.S.M."/>
            <person name="Espley R.V."/>
            <person name="Ireland H.S."/>
            <person name="Wu R."/>
            <person name="Atkinson R.G."/>
            <person name="Karunairetnam S."/>
            <person name="Bulley S."/>
            <person name="Chunkath S."/>
            <person name="Hanley Z."/>
            <person name="Storey R."/>
            <person name="Thrimawithana A.H."/>
            <person name="Thomson S."/>
            <person name="David C."/>
            <person name="Testolin R."/>
            <person name="Huang H."/>
            <person name="Hellens R.P."/>
            <person name="Schaffer R.J."/>
        </authorList>
    </citation>
    <scope>NUCLEOTIDE SEQUENCE [LARGE SCALE GENOMIC DNA]</scope>
    <source>
        <strain evidence="7">cv. Red5</strain>
    </source>
</reference>
<dbReference type="Gene3D" id="1.10.600.10">
    <property type="entry name" value="Farnesyl Diphosphate Synthase"/>
    <property type="match status" value="1"/>
</dbReference>
<dbReference type="SFLD" id="SFLDS00005">
    <property type="entry name" value="Isoprenoid_Synthase_Type_I"/>
    <property type="match status" value="1"/>
</dbReference>